<dbReference type="SMART" id="SM00066">
    <property type="entry name" value="GAL4"/>
    <property type="match status" value="1"/>
</dbReference>
<evidence type="ECO:0000256" key="6">
    <source>
        <dbReference type="ARBA" id="ARBA00023242"/>
    </source>
</evidence>
<evidence type="ECO:0000256" key="2">
    <source>
        <dbReference type="ARBA" id="ARBA00022723"/>
    </source>
</evidence>
<feature type="domain" description="Zn(2)-C6 fungal-type" evidence="8">
    <location>
        <begin position="20"/>
        <end position="53"/>
    </location>
</feature>
<dbReference type="Proteomes" id="UP001220256">
    <property type="component" value="Unassembled WGS sequence"/>
</dbReference>
<evidence type="ECO:0000256" key="5">
    <source>
        <dbReference type="ARBA" id="ARBA00023163"/>
    </source>
</evidence>
<evidence type="ECO:0000313" key="10">
    <source>
        <dbReference type="Proteomes" id="UP001220256"/>
    </source>
</evidence>
<dbReference type="CDD" id="cd12148">
    <property type="entry name" value="fungal_TF_MHR"/>
    <property type="match status" value="1"/>
</dbReference>
<dbReference type="Pfam" id="PF00172">
    <property type="entry name" value="Zn_clus"/>
    <property type="match status" value="1"/>
</dbReference>
<evidence type="ECO:0000256" key="3">
    <source>
        <dbReference type="ARBA" id="ARBA00023015"/>
    </source>
</evidence>
<dbReference type="PANTHER" id="PTHR31845">
    <property type="entry name" value="FINGER DOMAIN PROTEIN, PUTATIVE-RELATED"/>
    <property type="match status" value="1"/>
</dbReference>
<keyword evidence="3" id="KW-0805">Transcription regulation</keyword>
<accession>A0ABQ8WEU7</accession>
<dbReference type="InterPro" id="IPR036864">
    <property type="entry name" value="Zn2-C6_fun-type_DNA-bd_sf"/>
</dbReference>
<protein>
    <recommendedName>
        <fullName evidence="8">Zn(2)-C6 fungal-type domain-containing protein</fullName>
    </recommendedName>
</protein>
<dbReference type="Gene3D" id="4.10.240.10">
    <property type="entry name" value="Zn(2)-C6 fungal-type DNA-binding domain"/>
    <property type="match status" value="1"/>
</dbReference>
<evidence type="ECO:0000256" key="4">
    <source>
        <dbReference type="ARBA" id="ARBA00023125"/>
    </source>
</evidence>
<evidence type="ECO:0000256" key="1">
    <source>
        <dbReference type="ARBA" id="ARBA00004123"/>
    </source>
</evidence>
<dbReference type="InterPro" id="IPR051089">
    <property type="entry name" value="prtT"/>
</dbReference>
<feature type="compositionally biased region" description="Basic and acidic residues" evidence="7">
    <location>
        <begin position="588"/>
        <end position="603"/>
    </location>
</feature>
<comment type="caution">
    <text evidence="9">The sequence shown here is derived from an EMBL/GenBank/DDBJ whole genome shotgun (WGS) entry which is preliminary data.</text>
</comment>
<comment type="subcellular location">
    <subcellularLocation>
        <location evidence="1">Nucleus</location>
    </subcellularLocation>
</comment>
<proteinExistence type="predicted"/>
<dbReference type="PANTHER" id="PTHR31845:SF19">
    <property type="entry name" value="TRANSCRIPTION FACTOR DOMAIN-CONTAINING PROTEIN"/>
    <property type="match status" value="1"/>
</dbReference>
<keyword evidence="5" id="KW-0804">Transcription</keyword>
<sequence>MEHTQSSLPAAAGYSRRATACLQCQKHKVRCVLSSPKKPPCQRCQTRNIPCLFKRDPAYPLSSSDNRLLDSLLSDLKAIHNAVNEVRAASDLQSLPPLHSTHLLSELSSGMRSDAQDGDQITGQSFSSTDVGTELLDKHAEAPSRDENIATQPPIQSLYHITHLRSLRLQGFLTSAEDTAPSDNEPNDLISRQMISTHDATILVDYYLQRTDHYLYGLASHYRSLTDIRNTSPLLLTAILTVAALQSPSGQKWYQICYSELRKLIADFTFSHFVALEDLRGLCIACFWLSDISWSISSLAIRRAVELELHRSPMMAIESSRGGQSSIAQDQNARRLFDGMRLWYLLYICDQHLAILYGRPSIIRDDESIKKWSLYHEVCQSSTTDVRILSQMALLQILRSVSETFGQDPKRRVPTLLKPQLDAFNQQIDQWVTHWLNISQYHPIIGSYPSKAIMLHHHFSKLLISSHAFRGLGHGSGPMPAEFKDLAYVAINSAKSVLELTVNDADIVNGFINIPHYYHTMIAFASSFLLKAAKRYQNHISIDATLVFDTIKPVIRLCVNTKCTGYHLVHWIGRGLQVLLANYVKGPHEDDEHTERHRNDLDSTRSPLHMSDIPMNMELSDIQLDSYNRVWETASAMVYNDVPPTFHGGFNLPAEGSLQGDPRNLSRDPWDPSLSYASIEQLGLGLL</sequence>
<gene>
    <name evidence="9" type="ORF">N7505_007617</name>
</gene>
<dbReference type="InterPro" id="IPR007219">
    <property type="entry name" value="XnlR_reg_dom"/>
</dbReference>
<keyword evidence="10" id="KW-1185">Reference proteome</keyword>
<name>A0ABQ8WEU7_PENCH</name>
<keyword evidence="4" id="KW-0238">DNA-binding</keyword>
<feature type="compositionally biased region" description="Polar residues" evidence="7">
    <location>
        <begin position="119"/>
        <end position="128"/>
    </location>
</feature>
<keyword evidence="6" id="KW-0539">Nucleus</keyword>
<dbReference type="Pfam" id="PF04082">
    <property type="entry name" value="Fungal_trans"/>
    <property type="match status" value="1"/>
</dbReference>
<dbReference type="SMART" id="SM00906">
    <property type="entry name" value="Fungal_trans"/>
    <property type="match status" value="1"/>
</dbReference>
<keyword evidence="2" id="KW-0479">Metal-binding</keyword>
<evidence type="ECO:0000256" key="7">
    <source>
        <dbReference type="SAM" id="MobiDB-lite"/>
    </source>
</evidence>
<dbReference type="EMBL" id="JAPVEB010000004">
    <property type="protein sequence ID" value="KAJ5264824.1"/>
    <property type="molecule type" value="Genomic_DNA"/>
</dbReference>
<evidence type="ECO:0000313" key="9">
    <source>
        <dbReference type="EMBL" id="KAJ5264824.1"/>
    </source>
</evidence>
<feature type="region of interest" description="Disordered" evidence="7">
    <location>
        <begin position="109"/>
        <end position="128"/>
    </location>
</feature>
<feature type="region of interest" description="Disordered" evidence="7">
    <location>
        <begin position="588"/>
        <end position="607"/>
    </location>
</feature>
<evidence type="ECO:0000259" key="8">
    <source>
        <dbReference type="PROSITE" id="PS50048"/>
    </source>
</evidence>
<organism evidence="9 10">
    <name type="scientific">Penicillium chrysogenum</name>
    <name type="common">Penicillium notatum</name>
    <dbReference type="NCBI Taxonomy" id="5076"/>
    <lineage>
        <taxon>Eukaryota</taxon>
        <taxon>Fungi</taxon>
        <taxon>Dikarya</taxon>
        <taxon>Ascomycota</taxon>
        <taxon>Pezizomycotina</taxon>
        <taxon>Eurotiomycetes</taxon>
        <taxon>Eurotiomycetidae</taxon>
        <taxon>Eurotiales</taxon>
        <taxon>Aspergillaceae</taxon>
        <taxon>Penicillium</taxon>
        <taxon>Penicillium chrysogenum species complex</taxon>
    </lineage>
</organism>
<reference evidence="9 10" key="1">
    <citation type="journal article" date="2023" name="IMA Fungus">
        <title>Comparative genomic study of the Penicillium genus elucidates a diverse pangenome and 15 lateral gene transfer events.</title>
        <authorList>
            <person name="Petersen C."/>
            <person name="Sorensen T."/>
            <person name="Nielsen M.R."/>
            <person name="Sondergaard T.E."/>
            <person name="Sorensen J.L."/>
            <person name="Fitzpatrick D.A."/>
            <person name="Frisvad J.C."/>
            <person name="Nielsen K.L."/>
        </authorList>
    </citation>
    <scope>NUCLEOTIDE SEQUENCE [LARGE SCALE GENOMIC DNA]</scope>
    <source>
        <strain evidence="9 10">IBT 3361</strain>
    </source>
</reference>
<dbReference type="CDD" id="cd00067">
    <property type="entry name" value="GAL4"/>
    <property type="match status" value="1"/>
</dbReference>
<dbReference type="InterPro" id="IPR001138">
    <property type="entry name" value="Zn2Cys6_DnaBD"/>
</dbReference>
<dbReference type="PROSITE" id="PS50048">
    <property type="entry name" value="ZN2_CY6_FUNGAL_2"/>
    <property type="match status" value="1"/>
</dbReference>
<dbReference type="SUPFAM" id="SSF57701">
    <property type="entry name" value="Zn2/Cys6 DNA-binding domain"/>
    <property type="match status" value="1"/>
</dbReference>